<dbReference type="Proteomes" id="UP001500403">
    <property type="component" value="Unassembled WGS sequence"/>
</dbReference>
<name>A0ABN3WUW7_9ACTN</name>
<organism evidence="4 5">
    <name type="scientific">Streptomyces enissocaesilis</name>
    <dbReference type="NCBI Taxonomy" id="332589"/>
    <lineage>
        <taxon>Bacteria</taxon>
        <taxon>Bacillati</taxon>
        <taxon>Actinomycetota</taxon>
        <taxon>Actinomycetes</taxon>
        <taxon>Kitasatosporales</taxon>
        <taxon>Streptomycetaceae</taxon>
        <taxon>Streptomyces</taxon>
        <taxon>Streptomyces rochei group</taxon>
    </lineage>
</organism>
<evidence type="ECO:0000313" key="5">
    <source>
        <dbReference type="Proteomes" id="UP001500403"/>
    </source>
</evidence>
<evidence type="ECO:0000259" key="3">
    <source>
        <dbReference type="Pfam" id="PF26366"/>
    </source>
</evidence>
<evidence type="ECO:0000256" key="1">
    <source>
        <dbReference type="SAM" id="MobiDB-lite"/>
    </source>
</evidence>
<feature type="signal peptide" evidence="2">
    <location>
        <begin position="1"/>
        <end position="24"/>
    </location>
</feature>
<dbReference type="PROSITE" id="PS51257">
    <property type="entry name" value="PROKAR_LIPOPROTEIN"/>
    <property type="match status" value="1"/>
</dbReference>
<keyword evidence="2" id="KW-0732">Signal</keyword>
<feature type="region of interest" description="Disordered" evidence="1">
    <location>
        <begin position="215"/>
        <end position="236"/>
    </location>
</feature>
<dbReference type="RefSeq" id="WP_344491641.1">
    <property type="nucleotide sequence ID" value="NZ_BAAAUD010000013.1"/>
</dbReference>
<reference evidence="4 5" key="1">
    <citation type="journal article" date="2019" name="Int. J. Syst. Evol. Microbiol.">
        <title>The Global Catalogue of Microorganisms (GCM) 10K type strain sequencing project: providing services to taxonomists for standard genome sequencing and annotation.</title>
        <authorList>
            <consortium name="The Broad Institute Genomics Platform"/>
            <consortium name="The Broad Institute Genome Sequencing Center for Infectious Disease"/>
            <person name="Wu L."/>
            <person name="Ma J."/>
        </authorList>
    </citation>
    <scope>NUCLEOTIDE SEQUENCE [LARGE SCALE GENOMIC DNA]</scope>
    <source>
        <strain evidence="4 5">JCM 9088</strain>
    </source>
</reference>
<accession>A0ABN3WUW7</accession>
<feature type="domain" description="DUF8094" evidence="3">
    <location>
        <begin position="37"/>
        <end position="339"/>
    </location>
</feature>
<dbReference type="InterPro" id="IPR058407">
    <property type="entry name" value="DUF8094"/>
</dbReference>
<gene>
    <name evidence="4" type="ORF">GCM10010446_11540</name>
</gene>
<dbReference type="Pfam" id="PF26366">
    <property type="entry name" value="DUF8094"/>
    <property type="match status" value="1"/>
</dbReference>
<dbReference type="EMBL" id="BAAAUD010000013">
    <property type="protein sequence ID" value="GAA2928722.1"/>
    <property type="molecule type" value="Genomic_DNA"/>
</dbReference>
<comment type="caution">
    <text evidence="4">The sequence shown here is derived from an EMBL/GenBank/DDBJ whole genome shotgun (WGS) entry which is preliminary data.</text>
</comment>
<feature type="chain" id="PRO_5046377737" description="DUF8094 domain-containing protein" evidence="2">
    <location>
        <begin position="25"/>
        <end position="340"/>
    </location>
</feature>
<evidence type="ECO:0000313" key="4">
    <source>
        <dbReference type="EMBL" id="GAA2928722.1"/>
    </source>
</evidence>
<keyword evidence="5" id="KW-1185">Reference proteome</keyword>
<sequence length="340" mass="36173">MSRLSTLKRLGTGLAAATALSVTASGCVTVHGELEVVPSATEAEAAQALKDFTAAYNKADKAYDPALDAGRVTGALGAINQAGLKARQAQSPDGNPRHEPLELTDAQYAIPKKAGWPRWFVADADSNRDQDSGRLDTRWLLVFVRGGADQLWEVSHLWVLTPARMPDFKKDEDGWAEAVAPDAPGLAVAPKDLSEQYASYLQNGEPAVFAPGPHTSAVRQERRKAARQPGRSVQYADQRLDSGTFAPLGLVTEGGGATVFFATRQYEQQTVAEGVRLSLNADVRALMTGTAKTRLTKERVSSQVVQVPEKGAAGAGEGKPQEQQVTVLSRIQGLTAAQGS</sequence>
<protein>
    <recommendedName>
        <fullName evidence="3">DUF8094 domain-containing protein</fullName>
    </recommendedName>
</protein>
<proteinExistence type="predicted"/>
<evidence type="ECO:0000256" key="2">
    <source>
        <dbReference type="SAM" id="SignalP"/>
    </source>
</evidence>